<keyword evidence="2" id="KW-0547">Nucleotide-binding</keyword>
<dbReference type="PANTHER" id="PTHR43747:SF4">
    <property type="entry name" value="FLAVIN-DEPENDENT TRYPTOPHAN HALOGENASE"/>
    <property type="match status" value="1"/>
</dbReference>
<feature type="active site" evidence="1">
    <location>
        <position position="80"/>
    </location>
</feature>
<evidence type="ECO:0000256" key="1">
    <source>
        <dbReference type="PIRSR" id="PIRSR011396-1"/>
    </source>
</evidence>
<dbReference type="GO" id="GO:0000166">
    <property type="term" value="F:nucleotide binding"/>
    <property type="evidence" value="ECO:0007669"/>
    <property type="project" value="UniProtKB-KW"/>
</dbReference>
<feature type="binding site" evidence="2">
    <location>
        <begin position="14"/>
        <end position="17"/>
    </location>
    <ligand>
        <name>FAD</name>
        <dbReference type="ChEBI" id="CHEBI:57692"/>
    </ligand>
</feature>
<feature type="binding site" evidence="2">
    <location>
        <position position="80"/>
    </location>
    <ligand>
        <name>7-chloro-L-tryptophan</name>
        <dbReference type="ChEBI" id="CHEBI:58713"/>
    </ligand>
</feature>
<comment type="caution">
    <text evidence="3">The sequence shown here is derived from an EMBL/GenBank/DDBJ whole genome shotgun (WGS) entry which is preliminary data.</text>
</comment>
<proteinExistence type="predicted"/>
<dbReference type="InterPro" id="IPR006905">
    <property type="entry name" value="Flavin_halogenase"/>
</dbReference>
<dbReference type="RefSeq" id="WP_188660713.1">
    <property type="nucleotide sequence ID" value="NZ_BMIH01000005.1"/>
</dbReference>
<dbReference type="EMBL" id="BMIH01000005">
    <property type="protein sequence ID" value="GGB41610.1"/>
    <property type="molecule type" value="Genomic_DNA"/>
</dbReference>
<keyword evidence="2" id="KW-0274">FAD</keyword>
<dbReference type="PIRSF" id="PIRSF011396">
    <property type="entry name" value="Trp_halogenase"/>
    <property type="match status" value="1"/>
</dbReference>
<feature type="binding site" evidence="2">
    <location>
        <position position="344"/>
    </location>
    <ligand>
        <name>FAD</name>
        <dbReference type="ChEBI" id="CHEBI:57692"/>
    </ligand>
</feature>
<dbReference type="PANTHER" id="PTHR43747">
    <property type="entry name" value="FAD-BINDING PROTEIN"/>
    <property type="match status" value="1"/>
</dbReference>
<dbReference type="SUPFAM" id="SSF51905">
    <property type="entry name" value="FAD/NAD(P)-binding domain"/>
    <property type="match status" value="1"/>
</dbReference>
<dbReference type="Pfam" id="PF04820">
    <property type="entry name" value="Trp_halogenase"/>
    <property type="match status" value="1"/>
</dbReference>
<dbReference type="Proteomes" id="UP000623067">
    <property type="component" value="Unassembled WGS sequence"/>
</dbReference>
<gene>
    <name evidence="3" type="ORF">GCM10011380_33880</name>
</gene>
<sequence>MTDKSIRDVVVVGGGTAGWMAAAMLASRFPPERLHVTLIESAEIGTVGVGEATIPPILDFNRLLGIDEDELIHRTQGTYKLGIEFRDWGEIGTRYFHPFGRYGADIGGLAFHHHWLRLREGELADYSLPTAAAYAGRFARPAEDPRNLLSKMAYALHFDASLYAAFLAERAQAEGAVRIEGRIVAVERDGESGDVARVRLSDGRSLAGDLFLDCSGFRGLLIEEALGTGYEDWSHWLPMDRAIAVPSAPAGPPTPYTRSTAGEAGWRWRIPLQHRTGNGHVYCSRFLDDDAAEAQLLAGLDAPALAASRRLRFTTGRRRRAWNHNVVALGLAAGFIEPLESTSIHLVQQGVQTLMALFPGDAIVPAEVAEYNRLMQRDFEQVRDFVILHYKQTLRRDTAFWRMAAAMPVPDTLAQRMALFAANGRIMPEPGELFTDTSWAAVMLGQGLVPRGYDGQADGFPEATMREQLRRMGEMIRRGVERMPRHADVLQGPRRATG</sequence>
<organism evidence="3 4">
    <name type="scientific">Sphingomonas metalli</name>
    <dbReference type="NCBI Taxonomy" id="1779358"/>
    <lineage>
        <taxon>Bacteria</taxon>
        <taxon>Pseudomonadati</taxon>
        <taxon>Pseudomonadota</taxon>
        <taxon>Alphaproteobacteria</taxon>
        <taxon>Sphingomonadales</taxon>
        <taxon>Sphingomonadaceae</taxon>
        <taxon>Sphingomonas</taxon>
    </lineage>
</organism>
<dbReference type="InterPro" id="IPR050816">
    <property type="entry name" value="Flavin-dep_Halogenase_NPB"/>
</dbReference>
<evidence type="ECO:0000256" key="2">
    <source>
        <dbReference type="PIRSR" id="PIRSR011396-2"/>
    </source>
</evidence>
<dbReference type="Gene3D" id="3.50.50.60">
    <property type="entry name" value="FAD/NAD(P)-binding domain"/>
    <property type="match status" value="1"/>
</dbReference>
<feature type="binding site" evidence="2">
    <location>
        <position position="331"/>
    </location>
    <ligand>
        <name>FAD</name>
        <dbReference type="ChEBI" id="CHEBI:57692"/>
    </ligand>
</feature>
<dbReference type="InterPro" id="IPR033856">
    <property type="entry name" value="Trp_halogen"/>
</dbReference>
<accession>A0A916WXI4</accession>
<evidence type="ECO:0000313" key="4">
    <source>
        <dbReference type="Proteomes" id="UP000623067"/>
    </source>
</evidence>
<dbReference type="AlphaFoldDB" id="A0A916WXI4"/>
<reference evidence="3" key="2">
    <citation type="submission" date="2020-09" db="EMBL/GenBank/DDBJ databases">
        <authorList>
            <person name="Sun Q."/>
            <person name="Zhou Y."/>
        </authorList>
    </citation>
    <scope>NUCLEOTIDE SEQUENCE</scope>
    <source>
        <strain evidence="3">CGMCC 1.15330</strain>
    </source>
</reference>
<dbReference type="GO" id="GO:0004497">
    <property type="term" value="F:monooxygenase activity"/>
    <property type="evidence" value="ECO:0007669"/>
    <property type="project" value="InterPro"/>
</dbReference>
<evidence type="ECO:0000313" key="3">
    <source>
        <dbReference type="EMBL" id="GGB41610.1"/>
    </source>
</evidence>
<keyword evidence="2" id="KW-0285">Flavoprotein</keyword>
<protein>
    <submittedName>
        <fullName evidence="3">Tryptophan halogenase</fullName>
    </submittedName>
</protein>
<name>A0A916WXI4_9SPHN</name>
<reference evidence="3" key="1">
    <citation type="journal article" date="2014" name="Int. J. Syst. Evol. Microbiol.">
        <title>Complete genome sequence of Corynebacterium casei LMG S-19264T (=DSM 44701T), isolated from a smear-ripened cheese.</title>
        <authorList>
            <consortium name="US DOE Joint Genome Institute (JGI-PGF)"/>
            <person name="Walter F."/>
            <person name="Albersmeier A."/>
            <person name="Kalinowski J."/>
            <person name="Ruckert C."/>
        </authorList>
    </citation>
    <scope>NUCLEOTIDE SEQUENCE</scope>
    <source>
        <strain evidence="3">CGMCC 1.15330</strain>
    </source>
</reference>
<dbReference type="InterPro" id="IPR036188">
    <property type="entry name" value="FAD/NAD-bd_sf"/>
</dbReference>
<keyword evidence="4" id="KW-1185">Reference proteome</keyword>
<feature type="binding site" evidence="2">
    <location>
        <position position="340"/>
    </location>
    <ligand>
        <name>L-tryptophan</name>
        <dbReference type="ChEBI" id="CHEBI:57912"/>
    </ligand>
</feature>